<dbReference type="PROSITE" id="PS51198">
    <property type="entry name" value="UVRD_HELICASE_ATP_BIND"/>
    <property type="match status" value="1"/>
</dbReference>
<comment type="similarity">
    <text evidence="1">Belongs to the helicase family. UvrD subfamily.</text>
</comment>
<dbReference type="Gene3D" id="3.40.50.300">
    <property type="entry name" value="P-loop containing nucleotide triphosphate hydrolases"/>
    <property type="match status" value="2"/>
</dbReference>
<keyword evidence="2 11" id="KW-0547">Nucleotide-binding</keyword>
<dbReference type="Pfam" id="PF13361">
    <property type="entry name" value="UvrD_C"/>
    <property type="match status" value="1"/>
</dbReference>
<dbReference type="InterPro" id="IPR000212">
    <property type="entry name" value="DNA_helicase_UvrD/REP"/>
</dbReference>
<dbReference type="CDD" id="cd17932">
    <property type="entry name" value="DEXQc_UvrD"/>
    <property type="match status" value="1"/>
</dbReference>
<evidence type="ECO:0000256" key="7">
    <source>
        <dbReference type="ARBA" id="ARBA00023235"/>
    </source>
</evidence>
<feature type="domain" description="UvrD-like helicase ATP-binding" evidence="12">
    <location>
        <begin position="143"/>
        <end position="422"/>
    </location>
</feature>
<dbReference type="RefSeq" id="WP_230500406.1">
    <property type="nucleotide sequence ID" value="NZ_CAKJTJ010000005.1"/>
</dbReference>
<dbReference type="Gene3D" id="1.10.486.10">
    <property type="entry name" value="PCRA, domain 4"/>
    <property type="match status" value="1"/>
</dbReference>
<organism evidence="14 15">
    <name type="scientific">Sutcliffiella rhizosphaerae</name>
    <dbReference type="NCBI Taxonomy" id="2880967"/>
    <lineage>
        <taxon>Bacteria</taxon>
        <taxon>Bacillati</taxon>
        <taxon>Bacillota</taxon>
        <taxon>Bacilli</taxon>
        <taxon>Bacillales</taxon>
        <taxon>Bacillaceae</taxon>
        <taxon>Sutcliffiella</taxon>
    </lineage>
</organism>
<evidence type="ECO:0000259" key="12">
    <source>
        <dbReference type="PROSITE" id="PS51198"/>
    </source>
</evidence>
<sequence length="765" mass="88394">MKSAVWNNRKIHIDNMARELYQEVFDAGINNKLSCPICGENVKLYLGLQQDPHFYHVDKSIYHKEQKEVFAENGTPPTETDYIERNGFRYPKGKKIIAENNHPINKWKPPTALSRLPIFMKEHSNETFNNINVFFDRLVKKKIILDPAQQKAVSTVEGPLLVLAGAGSGKTRVLTTRVAYMVQECKIDPKSIMLITFTAKAANEMKERLRLYDEPGSHTFANLLSGTFHSIFYRILQHHQPSKWNGDNLIKWDWQKEQFLKQTGRSIGLDEKDFPFDQAIQMIGFWKNNMVKPNMVQASTKLEEQFVTLYQSYETWKNEKDMFDFDDMLLGCYELLSENPALLSKYQDRFQYYLIDEFQDINKLQFETMKLLVKKNGNICVVGDDDQSIYAFRGSSPDYIMNFQQDFSTASIVTLSENYRSTHGVVAAANQVIAKNNSRRIKKMVAQRDNKQLPLLFYPYDEEEEATIIVQDLKQKLEDGISKPSDFAILYRTHSAARAIFERLSQSGLPFKLDQDYESFYKRRVVKAVLGFMRLGIDDNNVYALSDIFPALFLKQSNLQDAKAISILQDCSLIESLGKLTNVQPFQVKKIKRILPLFKAINKVTPSVAIEIIEKDMGFDDYIKKRGNEGNILEKGSDDIRDLKVVARKFKSITEFLIHVDDMIAKSDEMKKLSKQYSNAIHLSTIHRSKGLEYQNVYVLCTVDGSLPHDFSLESYRSGEMEALEEERRLLYVAMTRAKETLHLSIPETRRGKKAYMSRFIKDIL</sequence>
<evidence type="ECO:0000259" key="13">
    <source>
        <dbReference type="PROSITE" id="PS51217"/>
    </source>
</evidence>
<accession>A0ABM8YKU6</accession>
<feature type="binding site" evidence="11">
    <location>
        <begin position="164"/>
        <end position="171"/>
    </location>
    <ligand>
        <name>ATP</name>
        <dbReference type="ChEBI" id="CHEBI:30616"/>
    </ligand>
</feature>
<name>A0ABM8YKU6_9BACI</name>
<evidence type="ECO:0000256" key="9">
    <source>
        <dbReference type="ARBA" id="ARBA00034808"/>
    </source>
</evidence>
<dbReference type="InterPro" id="IPR027417">
    <property type="entry name" value="P-loop_NTPase"/>
</dbReference>
<keyword evidence="6" id="KW-0238">DNA-binding</keyword>
<dbReference type="EMBL" id="CAKJTJ010000005">
    <property type="protein sequence ID" value="CAG9620476.1"/>
    <property type="molecule type" value="Genomic_DNA"/>
</dbReference>
<dbReference type="EC" id="5.6.2.4" evidence="9"/>
<evidence type="ECO:0000313" key="15">
    <source>
        <dbReference type="Proteomes" id="UP000789833"/>
    </source>
</evidence>
<proteinExistence type="inferred from homology"/>
<comment type="caution">
    <text evidence="14">The sequence shown here is derived from an EMBL/GenBank/DDBJ whole genome shotgun (WGS) entry which is preliminary data.</text>
</comment>
<dbReference type="InterPro" id="IPR014017">
    <property type="entry name" value="DNA_helicase_UvrD-like_C"/>
</dbReference>
<dbReference type="Gene3D" id="1.10.10.160">
    <property type="match status" value="1"/>
</dbReference>
<reference evidence="14 15" key="1">
    <citation type="submission" date="2021-10" db="EMBL/GenBank/DDBJ databases">
        <authorList>
            <person name="Criscuolo A."/>
        </authorList>
    </citation>
    <scope>NUCLEOTIDE SEQUENCE [LARGE SCALE GENOMIC DNA]</scope>
    <source>
        <strain evidence="15">CIP 111883</strain>
    </source>
</reference>
<evidence type="ECO:0000256" key="10">
    <source>
        <dbReference type="ARBA" id="ARBA00048988"/>
    </source>
</evidence>
<dbReference type="GO" id="GO:0016787">
    <property type="term" value="F:hydrolase activity"/>
    <property type="evidence" value="ECO:0007669"/>
    <property type="project" value="UniProtKB-KW"/>
</dbReference>
<keyword evidence="5 11" id="KW-0067">ATP-binding</keyword>
<keyword evidence="3 11" id="KW-0378">Hydrolase</keyword>
<dbReference type="SUPFAM" id="SSF52540">
    <property type="entry name" value="P-loop containing nucleoside triphosphate hydrolases"/>
    <property type="match status" value="1"/>
</dbReference>
<feature type="domain" description="UvrD-like helicase C-terminal" evidence="13">
    <location>
        <begin position="423"/>
        <end position="691"/>
    </location>
</feature>
<evidence type="ECO:0000256" key="2">
    <source>
        <dbReference type="ARBA" id="ARBA00022741"/>
    </source>
</evidence>
<evidence type="ECO:0000256" key="6">
    <source>
        <dbReference type="ARBA" id="ARBA00023125"/>
    </source>
</evidence>
<dbReference type="PROSITE" id="PS51217">
    <property type="entry name" value="UVRD_HELICASE_CTER"/>
    <property type="match status" value="1"/>
</dbReference>
<comment type="catalytic activity">
    <reaction evidence="10">
        <text>ATP + H2O = ADP + phosphate + H(+)</text>
        <dbReference type="Rhea" id="RHEA:13065"/>
        <dbReference type="ChEBI" id="CHEBI:15377"/>
        <dbReference type="ChEBI" id="CHEBI:15378"/>
        <dbReference type="ChEBI" id="CHEBI:30616"/>
        <dbReference type="ChEBI" id="CHEBI:43474"/>
        <dbReference type="ChEBI" id="CHEBI:456216"/>
        <dbReference type="EC" id="5.6.2.4"/>
    </reaction>
</comment>
<dbReference type="CDD" id="cd18807">
    <property type="entry name" value="SF1_C_UvrD"/>
    <property type="match status" value="1"/>
</dbReference>
<dbReference type="InterPro" id="IPR014016">
    <property type="entry name" value="UvrD-like_ATP-bd"/>
</dbReference>
<evidence type="ECO:0000313" key="14">
    <source>
        <dbReference type="EMBL" id="CAG9620476.1"/>
    </source>
</evidence>
<gene>
    <name evidence="14" type="primary">yjcD</name>
    <name evidence="14" type="ORF">BACCIP111883_01244</name>
</gene>
<dbReference type="Proteomes" id="UP000789833">
    <property type="component" value="Unassembled WGS sequence"/>
</dbReference>
<comment type="catalytic activity">
    <reaction evidence="8">
        <text>Couples ATP hydrolysis with the unwinding of duplex DNA by translocating in the 3'-5' direction.</text>
        <dbReference type="EC" id="5.6.2.4"/>
    </reaction>
</comment>
<dbReference type="GO" id="GO:0003678">
    <property type="term" value="F:DNA helicase activity"/>
    <property type="evidence" value="ECO:0007669"/>
    <property type="project" value="UniProtKB-EC"/>
</dbReference>
<dbReference type="PANTHER" id="PTHR11070">
    <property type="entry name" value="UVRD / RECB / PCRA DNA HELICASE FAMILY MEMBER"/>
    <property type="match status" value="1"/>
</dbReference>
<dbReference type="PANTHER" id="PTHR11070:SF2">
    <property type="entry name" value="ATP-DEPENDENT DNA HELICASE SRS2"/>
    <property type="match status" value="1"/>
</dbReference>
<evidence type="ECO:0000256" key="5">
    <source>
        <dbReference type="ARBA" id="ARBA00022840"/>
    </source>
</evidence>
<keyword evidence="4 11" id="KW-0347">Helicase</keyword>
<evidence type="ECO:0000256" key="1">
    <source>
        <dbReference type="ARBA" id="ARBA00009922"/>
    </source>
</evidence>
<dbReference type="InterPro" id="IPR013986">
    <property type="entry name" value="DExx_box_DNA_helicase_dom_sf"/>
</dbReference>
<keyword evidence="15" id="KW-1185">Reference proteome</keyword>
<protein>
    <recommendedName>
        <fullName evidence="9">DNA 3'-5' helicase</fullName>
        <ecNumber evidence="9">5.6.2.4</ecNumber>
    </recommendedName>
</protein>
<evidence type="ECO:0000256" key="8">
    <source>
        <dbReference type="ARBA" id="ARBA00034617"/>
    </source>
</evidence>
<evidence type="ECO:0000256" key="3">
    <source>
        <dbReference type="ARBA" id="ARBA00022801"/>
    </source>
</evidence>
<dbReference type="Pfam" id="PF00580">
    <property type="entry name" value="UvrD-helicase"/>
    <property type="match status" value="1"/>
</dbReference>
<keyword evidence="7" id="KW-0413">Isomerase</keyword>
<evidence type="ECO:0000256" key="11">
    <source>
        <dbReference type="PROSITE-ProRule" id="PRU00560"/>
    </source>
</evidence>
<evidence type="ECO:0000256" key="4">
    <source>
        <dbReference type="ARBA" id="ARBA00022806"/>
    </source>
</evidence>